<gene>
    <name evidence="11" type="ORF">BA724_16545</name>
</gene>
<evidence type="ECO:0000256" key="9">
    <source>
        <dbReference type="RuleBase" id="RU003960"/>
    </source>
</evidence>
<proteinExistence type="inferred from homology"/>
<protein>
    <recommendedName>
        <fullName evidence="3">Uroporphyrinogen-III C-methyltransferase</fullName>
        <ecNumber evidence="2">2.1.1.107</ecNumber>
    </recommendedName>
    <alternativeName>
        <fullName evidence="8">Uroporphyrinogen III methylase</fullName>
    </alternativeName>
</protein>
<feature type="domain" description="Tetrapyrrole methylase" evidence="10">
    <location>
        <begin position="4"/>
        <end position="213"/>
    </location>
</feature>
<dbReference type="FunFam" id="3.30.950.10:FF:000001">
    <property type="entry name" value="Siroheme synthase"/>
    <property type="match status" value="1"/>
</dbReference>
<dbReference type="NCBIfam" id="TIGR01469">
    <property type="entry name" value="cobA_cysG_Cterm"/>
    <property type="match status" value="1"/>
</dbReference>
<dbReference type="Gene3D" id="3.30.950.10">
    <property type="entry name" value="Methyltransferase, Cobalt-precorrin-4 Transmethylase, Domain 2"/>
    <property type="match status" value="1"/>
</dbReference>
<reference evidence="11 12" key="1">
    <citation type="submission" date="2016-06" db="EMBL/GenBank/DDBJ databases">
        <title>Domibacillus iocasae genome sequencing.</title>
        <authorList>
            <person name="Verma A."/>
            <person name="Pal Y."/>
            <person name="Ojha A.K."/>
            <person name="Krishnamurthi S."/>
        </authorList>
    </citation>
    <scope>NUCLEOTIDE SEQUENCE [LARGE SCALE GENOMIC DNA]</scope>
    <source>
        <strain evidence="11 12">DSM 29979</strain>
    </source>
</reference>
<evidence type="ECO:0000313" key="12">
    <source>
        <dbReference type="Proteomes" id="UP000095658"/>
    </source>
</evidence>
<dbReference type="SUPFAM" id="SSF53790">
    <property type="entry name" value="Tetrapyrrole methylase"/>
    <property type="match status" value="1"/>
</dbReference>
<comment type="similarity">
    <text evidence="1 9">Belongs to the precorrin methyltransferase family.</text>
</comment>
<evidence type="ECO:0000256" key="2">
    <source>
        <dbReference type="ARBA" id="ARBA00012162"/>
    </source>
</evidence>
<dbReference type="STRING" id="1714016.BA724_16545"/>
<evidence type="ECO:0000256" key="1">
    <source>
        <dbReference type="ARBA" id="ARBA00005879"/>
    </source>
</evidence>
<dbReference type="Pfam" id="PF00590">
    <property type="entry name" value="TP_methylase"/>
    <property type="match status" value="1"/>
</dbReference>
<evidence type="ECO:0000256" key="3">
    <source>
        <dbReference type="ARBA" id="ARBA00018323"/>
    </source>
</evidence>
<dbReference type="CDD" id="cd11642">
    <property type="entry name" value="SUMT"/>
    <property type="match status" value="1"/>
</dbReference>
<evidence type="ECO:0000256" key="4">
    <source>
        <dbReference type="ARBA" id="ARBA00022603"/>
    </source>
</evidence>
<evidence type="ECO:0000256" key="5">
    <source>
        <dbReference type="ARBA" id="ARBA00022679"/>
    </source>
</evidence>
<keyword evidence="6" id="KW-0949">S-adenosyl-L-methionine</keyword>
<dbReference type="InterPro" id="IPR035996">
    <property type="entry name" value="4pyrrol_Methylase_sf"/>
</dbReference>
<evidence type="ECO:0000256" key="8">
    <source>
        <dbReference type="ARBA" id="ARBA00079776"/>
    </source>
</evidence>
<dbReference type="OrthoDB" id="9815856at2"/>
<dbReference type="Gene3D" id="3.40.1010.10">
    <property type="entry name" value="Cobalt-precorrin-4 Transmethylase, Domain 1"/>
    <property type="match status" value="1"/>
</dbReference>
<dbReference type="GO" id="GO:0004851">
    <property type="term" value="F:uroporphyrin-III C-methyltransferase activity"/>
    <property type="evidence" value="ECO:0007669"/>
    <property type="project" value="UniProtKB-EC"/>
</dbReference>
<keyword evidence="7" id="KW-0627">Porphyrin biosynthesis</keyword>
<dbReference type="GO" id="GO:0019354">
    <property type="term" value="P:siroheme biosynthetic process"/>
    <property type="evidence" value="ECO:0007669"/>
    <property type="project" value="InterPro"/>
</dbReference>
<evidence type="ECO:0000313" key="11">
    <source>
        <dbReference type="EMBL" id="OES46176.1"/>
    </source>
</evidence>
<organism evidence="11 12">
    <name type="scientific">Domibacillus iocasae</name>
    <dbReference type="NCBI Taxonomy" id="1714016"/>
    <lineage>
        <taxon>Bacteria</taxon>
        <taxon>Bacillati</taxon>
        <taxon>Bacillota</taxon>
        <taxon>Bacilli</taxon>
        <taxon>Bacillales</taxon>
        <taxon>Bacillaceae</taxon>
        <taxon>Domibacillus</taxon>
    </lineage>
</organism>
<accession>A0A1E7DSW7</accession>
<dbReference type="InterPro" id="IPR014777">
    <property type="entry name" value="4pyrrole_Mease_sub1"/>
</dbReference>
<dbReference type="PROSITE" id="PS00839">
    <property type="entry name" value="SUMT_1"/>
    <property type="match status" value="1"/>
</dbReference>
<keyword evidence="5 9" id="KW-0808">Transferase</keyword>
<dbReference type="InterPro" id="IPR000878">
    <property type="entry name" value="4pyrrol_Mease"/>
</dbReference>
<dbReference type="PANTHER" id="PTHR45790">
    <property type="entry name" value="SIROHEME SYNTHASE-RELATED"/>
    <property type="match status" value="1"/>
</dbReference>
<dbReference type="NCBIfam" id="NF004790">
    <property type="entry name" value="PRK06136.1"/>
    <property type="match status" value="1"/>
</dbReference>
<dbReference type="InterPro" id="IPR006366">
    <property type="entry name" value="CobA/CysG_C"/>
</dbReference>
<comment type="caution">
    <text evidence="11">The sequence shown here is derived from an EMBL/GenBank/DDBJ whole genome shotgun (WGS) entry which is preliminary data.</text>
</comment>
<dbReference type="InterPro" id="IPR003043">
    <property type="entry name" value="Uropor_MeTrfase_CS"/>
</dbReference>
<dbReference type="FunFam" id="3.40.1010.10:FF:000001">
    <property type="entry name" value="Siroheme synthase"/>
    <property type="match status" value="1"/>
</dbReference>
<evidence type="ECO:0000259" key="10">
    <source>
        <dbReference type="Pfam" id="PF00590"/>
    </source>
</evidence>
<keyword evidence="12" id="KW-1185">Reference proteome</keyword>
<dbReference type="EMBL" id="MAMP01000006">
    <property type="protein sequence ID" value="OES46176.1"/>
    <property type="molecule type" value="Genomic_DNA"/>
</dbReference>
<dbReference type="InterPro" id="IPR050161">
    <property type="entry name" value="Siro_Cobalamin_biosynth"/>
</dbReference>
<sequence>MGAVYIVGAGPGDPELITVKALKAIRKADVILYDRLVNKELLDEAKPSAVRVFCGKFPGNHVMTQDRINRLLVKFASKGKCVVRLKGGDPFVFGRGGEEAAYVKGFGIPVQVIPGITAGIAAPAYADIPITHREYGNSFAVVTGHQMDGKKETDWAQLATSVDTLVVYMGMKNLAGIAEALIQHGRDESMMAAVIEHGTTDAQRVVTAPLKSIAAEAKKQAIGNPAVIVVGDVVNCRKQMQREMAAVAAY</sequence>
<name>A0A1E7DSW7_9BACI</name>
<evidence type="ECO:0000256" key="7">
    <source>
        <dbReference type="ARBA" id="ARBA00023244"/>
    </source>
</evidence>
<dbReference type="PANTHER" id="PTHR45790:SF3">
    <property type="entry name" value="S-ADENOSYL-L-METHIONINE-DEPENDENT UROPORPHYRINOGEN III METHYLTRANSFERASE, CHLOROPLASTIC"/>
    <property type="match status" value="1"/>
</dbReference>
<dbReference type="RefSeq" id="WP_069937333.1">
    <property type="nucleotide sequence ID" value="NZ_MAMP01000006.1"/>
</dbReference>
<keyword evidence="4 9" id="KW-0489">Methyltransferase</keyword>
<dbReference type="GO" id="GO:0032259">
    <property type="term" value="P:methylation"/>
    <property type="evidence" value="ECO:0007669"/>
    <property type="project" value="UniProtKB-KW"/>
</dbReference>
<dbReference type="InterPro" id="IPR014776">
    <property type="entry name" value="4pyrrole_Mease_sub2"/>
</dbReference>
<dbReference type="AlphaFoldDB" id="A0A1E7DSW7"/>
<dbReference type="EC" id="2.1.1.107" evidence="2"/>
<dbReference type="Proteomes" id="UP000095658">
    <property type="component" value="Unassembled WGS sequence"/>
</dbReference>
<dbReference type="PROSITE" id="PS00840">
    <property type="entry name" value="SUMT_2"/>
    <property type="match status" value="1"/>
</dbReference>
<evidence type="ECO:0000256" key="6">
    <source>
        <dbReference type="ARBA" id="ARBA00022691"/>
    </source>
</evidence>